<name>A0A0E9QGD0_ANGAN</name>
<dbReference type="AlphaFoldDB" id="A0A0E9QGD0"/>
<dbReference type="EMBL" id="GBXM01093197">
    <property type="protein sequence ID" value="JAH15380.1"/>
    <property type="molecule type" value="Transcribed_RNA"/>
</dbReference>
<protein>
    <submittedName>
        <fullName evidence="1">Uncharacterized protein</fullName>
    </submittedName>
</protein>
<sequence length="39" mass="4468">MVICRSAILRATNKPVWTRVFILTEPQSCVHHIAHTKPI</sequence>
<organism evidence="1">
    <name type="scientific">Anguilla anguilla</name>
    <name type="common">European freshwater eel</name>
    <name type="synonym">Muraena anguilla</name>
    <dbReference type="NCBI Taxonomy" id="7936"/>
    <lineage>
        <taxon>Eukaryota</taxon>
        <taxon>Metazoa</taxon>
        <taxon>Chordata</taxon>
        <taxon>Craniata</taxon>
        <taxon>Vertebrata</taxon>
        <taxon>Euteleostomi</taxon>
        <taxon>Actinopterygii</taxon>
        <taxon>Neopterygii</taxon>
        <taxon>Teleostei</taxon>
        <taxon>Anguilliformes</taxon>
        <taxon>Anguillidae</taxon>
        <taxon>Anguilla</taxon>
    </lineage>
</organism>
<proteinExistence type="predicted"/>
<reference evidence="1" key="2">
    <citation type="journal article" date="2015" name="Fish Shellfish Immunol.">
        <title>Early steps in the European eel (Anguilla anguilla)-Vibrio vulnificus interaction in the gills: Role of the RtxA13 toxin.</title>
        <authorList>
            <person name="Callol A."/>
            <person name="Pajuelo D."/>
            <person name="Ebbesson L."/>
            <person name="Teles M."/>
            <person name="MacKenzie S."/>
            <person name="Amaro C."/>
        </authorList>
    </citation>
    <scope>NUCLEOTIDE SEQUENCE</scope>
</reference>
<reference evidence="1" key="1">
    <citation type="submission" date="2014-11" db="EMBL/GenBank/DDBJ databases">
        <authorList>
            <person name="Amaro Gonzalez C."/>
        </authorList>
    </citation>
    <scope>NUCLEOTIDE SEQUENCE</scope>
</reference>
<accession>A0A0E9QGD0</accession>
<evidence type="ECO:0000313" key="1">
    <source>
        <dbReference type="EMBL" id="JAH15380.1"/>
    </source>
</evidence>